<evidence type="ECO:0000313" key="2">
    <source>
        <dbReference type="Proteomes" id="UP001234178"/>
    </source>
</evidence>
<name>A0ABR0AJZ5_9CRUS</name>
<accession>A0ABR0AJZ5</accession>
<reference evidence="1 2" key="1">
    <citation type="journal article" date="2023" name="Nucleic Acids Res.">
        <title>The hologenome of Daphnia magna reveals possible DNA methylation and microbiome-mediated evolution of the host genome.</title>
        <authorList>
            <person name="Chaturvedi A."/>
            <person name="Li X."/>
            <person name="Dhandapani V."/>
            <person name="Marshall H."/>
            <person name="Kissane S."/>
            <person name="Cuenca-Cambronero M."/>
            <person name="Asole G."/>
            <person name="Calvet F."/>
            <person name="Ruiz-Romero M."/>
            <person name="Marangio P."/>
            <person name="Guigo R."/>
            <person name="Rago D."/>
            <person name="Mirbahai L."/>
            <person name="Eastwood N."/>
            <person name="Colbourne J.K."/>
            <person name="Zhou J."/>
            <person name="Mallon E."/>
            <person name="Orsini L."/>
        </authorList>
    </citation>
    <scope>NUCLEOTIDE SEQUENCE [LARGE SCALE GENOMIC DNA]</scope>
    <source>
        <strain evidence="1">LRV0_1</strain>
    </source>
</reference>
<protein>
    <submittedName>
        <fullName evidence="1">Uncharacterized protein</fullName>
    </submittedName>
</protein>
<proteinExistence type="predicted"/>
<dbReference type="EMBL" id="JAOYFB010000038">
    <property type="protein sequence ID" value="KAK4025418.1"/>
    <property type="molecule type" value="Genomic_DNA"/>
</dbReference>
<keyword evidence="2" id="KW-1185">Reference proteome</keyword>
<organism evidence="1 2">
    <name type="scientific">Daphnia magna</name>
    <dbReference type="NCBI Taxonomy" id="35525"/>
    <lineage>
        <taxon>Eukaryota</taxon>
        <taxon>Metazoa</taxon>
        <taxon>Ecdysozoa</taxon>
        <taxon>Arthropoda</taxon>
        <taxon>Crustacea</taxon>
        <taxon>Branchiopoda</taxon>
        <taxon>Diplostraca</taxon>
        <taxon>Cladocera</taxon>
        <taxon>Anomopoda</taxon>
        <taxon>Daphniidae</taxon>
        <taxon>Daphnia</taxon>
    </lineage>
</organism>
<comment type="caution">
    <text evidence="1">The sequence shown here is derived from an EMBL/GenBank/DDBJ whole genome shotgun (WGS) entry which is preliminary data.</text>
</comment>
<gene>
    <name evidence="1" type="ORF">OUZ56_014488</name>
</gene>
<dbReference type="Proteomes" id="UP001234178">
    <property type="component" value="Unassembled WGS sequence"/>
</dbReference>
<evidence type="ECO:0000313" key="1">
    <source>
        <dbReference type="EMBL" id="KAK4025418.1"/>
    </source>
</evidence>
<sequence>MEEIQRGTSCCELVNPLAATPDRALFCPMAMGGTVAAPKGFVPLGAVGNAPVGTLFVGAVIDSWGVHSRNGIYYRVSPDLSSDKSPFVRGSI</sequence>